<feature type="region of interest" description="Disordered" evidence="1">
    <location>
        <begin position="346"/>
        <end position="510"/>
    </location>
</feature>
<protein>
    <recommendedName>
        <fullName evidence="4">BSD domain-containing protein</fullName>
    </recommendedName>
</protein>
<dbReference type="EMBL" id="JAPDMQ010000001">
    <property type="protein sequence ID" value="KAK0541338.1"/>
    <property type="molecule type" value="Genomic_DNA"/>
</dbReference>
<comment type="caution">
    <text evidence="2">The sequence shown here is derived from an EMBL/GenBank/DDBJ whole genome shotgun (WGS) entry which is preliminary data.</text>
</comment>
<feature type="compositionally biased region" description="Low complexity" evidence="1">
    <location>
        <begin position="435"/>
        <end position="465"/>
    </location>
</feature>
<feature type="compositionally biased region" description="Low complexity" evidence="1">
    <location>
        <begin position="13"/>
        <end position="28"/>
    </location>
</feature>
<feature type="compositionally biased region" description="Acidic residues" evidence="1">
    <location>
        <begin position="405"/>
        <end position="419"/>
    </location>
</feature>
<feature type="region of interest" description="Disordered" evidence="1">
    <location>
        <begin position="1"/>
        <end position="43"/>
    </location>
</feature>
<feature type="compositionally biased region" description="Acidic residues" evidence="1">
    <location>
        <begin position="500"/>
        <end position="510"/>
    </location>
</feature>
<feature type="compositionally biased region" description="Polar residues" evidence="1">
    <location>
        <begin position="292"/>
        <end position="310"/>
    </location>
</feature>
<evidence type="ECO:0008006" key="4">
    <source>
        <dbReference type="Google" id="ProtNLM"/>
    </source>
</evidence>
<feature type="region of interest" description="Disordered" evidence="1">
    <location>
        <begin position="95"/>
        <end position="212"/>
    </location>
</feature>
<reference evidence="2" key="1">
    <citation type="journal article" date="2023" name="PhytoFront">
        <title>Draft Genome Resources of Seven Strains of Tilletia horrida, Causal Agent of Kernel Smut of Rice.</title>
        <authorList>
            <person name="Khanal S."/>
            <person name="Antony Babu S."/>
            <person name="Zhou X.G."/>
        </authorList>
    </citation>
    <scope>NUCLEOTIDE SEQUENCE</scope>
    <source>
        <strain evidence="2">TX3</strain>
    </source>
</reference>
<feature type="compositionally biased region" description="Basic and acidic residues" evidence="1">
    <location>
        <begin position="371"/>
        <end position="389"/>
    </location>
</feature>
<dbReference type="AlphaFoldDB" id="A0AAN6GK23"/>
<sequence>MDVNEIAAQNQIQDAPQRRTTARTPAAGADEHDDVPVQEHPPPTLEAEISQLTSSLTSWWGSVTKQSQATLDQARTHIQKQGGILNAAKSEWSKLEEHLNDAQKRARDAAFSPADEAVDAEKKSSSGPGPVPAPSEDDILEASAQASSADKKGKGRAQPNPAIEGDEDGAQKSERSARQEDDVPQMISADGTAIFDAALPSPRTGGGAHNRNSASIDLNAVAKEAQVQATQFANNASSFFSRIGTQLASDPRVANLQKSLVGSLGTNAAGQGQGEAAAGVETEKTEGGARSARTTADGSTASGSAQNALPSWSTTQALARKYWAEAEAVARDVGRDVRDLVNEVVQVVPPSETEHASGASGGVTREGLQGEVDKIAKEREYAEKNKREAAAAAANKKGKTAGPDGPEDDEFAWDEDEDEAHGKEAAGKGKAKQVSPTTPSSTDAASSTATPAPASAEAAPAATSAGVPVSKSRDSDLGLETTTGPRTDRFEASSQHSAAGDDEEGDSDWE</sequence>
<proteinExistence type="predicted"/>
<evidence type="ECO:0000313" key="3">
    <source>
        <dbReference type="Proteomes" id="UP001176521"/>
    </source>
</evidence>
<evidence type="ECO:0000313" key="2">
    <source>
        <dbReference type="EMBL" id="KAK0541338.1"/>
    </source>
</evidence>
<gene>
    <name evidence="2" type="ORF">OC842_000043</name>
</gene>
<feature type="compositionally biased region" description="Basic and acidic residues" evidence="1">
    <location>
        <begin position="95"/>
        <end position="108"/>
    </location>
</feature>
<accession>A0AAN6GK23</accession>
<dbReference type="Proteomes" id="UP001176521">
    <property type="component" value="Unassembled WGS sequence"/>
</dbReference>
<feature type="compositionally biased region" description="Basic and acidic residues" evidence="1">
    <location>
        <begin position="169"/>
        <end position="181"/>
    </location>
</feature>
<feature type="compositionally biased region" description="Low complexity" evidence="1">
    <location>
        <begin position="268"/>
        <end position="279"/>
    </location>
</feature>
<organism evidence="2 3">
    <name type="scientific">Tilletia horrida</name>
    <dbReference type="NCBI Taxonomy" id="155126"/>
    <lineage>
        <taxon>Eukaryota</taxon>
        <taxon>Fungi</taxon>
        <taxon>Dikarya</taxon>
        <taxon>Basidiomycota</taxon>
        <taxon>Ustilaginomycotina</taxon>
        <taxon>Exobasidiomycetes</taxon>
        <taxon>Tilletiales</taxon>
        <taxon>Tilletiaceae</taxon>
        <taxon>Tilletia</taxon>
    </lineage>
</organism>
<feature type="region of interest" description="Disordered" evidence="1">
    <location>
        <begin position="266"/>
        <end position="310"/>
    </location>
</feature>
<name>A0AAN6GK23_9BASI</name>
<keyword evidence="3" id="KW-1185">Reference proteome</keyword>
<evidence type="ECO:0000256" key="1">
    <source>
        <dbReference type="SAM" id="MobiDB-lite"/>
    </source>
</evidence>